<reference evidence="1 2" key="1">
    <citation type="journal article" date="2019" name="G3 (Bethesda)">
        <title>Sequencing of a Wild Apple (Malus baccata) Genome Unravels the Differences Between Cultivated and Wild Apple Species Regarding Disease Resistance and Cold Tolerance.</title>
        <authorList>
            <person name="Chen X."/>
        </authorList>
    </citation>
    <scope>NUCLEOTIDE SEQUENCE [LARGE SCALE GENOMIC DNA]</scope>
    <source>
        <strain evidence="2">cv. Shandingzi</strain>
        <tissue evidence="1">Leaves</tissue>
    </source>
</reference>
<comment type="caution">
    <text evidence="1">The sequence shown here is derived from an EMBL/GenBank/DDBJ whole genome shotgun (WGS) entry which is preliminary data.</text>
</comment>
<dbReference type="AlphaFoldDB" id="A0A540MB60"/>
<evidence type="ECO:0000313" key="1">
    <source>
        <dbReference type="EMBL" id="TQD95970.1"/>
    </source>
</evidence>
<accession>A0A540MB60</accession>
<dbReference type="EMBL" id="VIEB01000302">
    <property type="protein sequence ID" value="TQD95970.1"/>
    <property type="molecule type" value="Genomic_DNA"/>
</dbReference>
<evidence type="ECO:0000313" key="2">
    <source>
        <dbReference type="Proteomes" id="UP000315295"/>
    </source>
</evidence>
<dbReference type="Proteomes" id="UP000315295">
    <property type="component" value="Unassembled WGS sequence"/>
</dbReference>
<organism evidence="1 2">
    <name type="scientific">Malus baccata</name>
    <name type="common">Siberian crab apple</name>
    <name type="synonym">Pyrus baccata</name>
    <dbReference type="NCBI Taxonomy" id="106549"/>
    <lineage>
        <taxon>Eukaryota</taxon>
        <taxon>Viridiplantae</taxon>
        <taxon>Streptophyta</taxon>
        <taxon>Embryophyta</taxon>
        <taxon>Tracheophyta</taxon>
        <taxon>Spermatophyta</taxon>
        <taxon>Magnoliopsida</taxon>
        <taxon>eudicotyledons</taxon>
        <taxon>Gunneridae</taxon>
        <taxon>Pentapetalae</taxon>
        <taxon>rosids</taxon>
        <taxon>fabids</taxon>
        <taxon>Rosales</taxon>
        <taxon>Rosaceae</taxon>
        <taxon>Amygdaloideae</taxon>
        <taxon>Maleae</taxon>
        <taxon>Malus</taxon>
    </lineage>
</organism>
<protein>
    <submittedName>
        <fullName evidence="1">Uncharacterized protein</fullName>
    </submittedName>
</protein>
<keyword evidence="2" id="KW-1185">Reference proteome</keyword>
<sequence length="78" mass="8634">MKNSFSTCLCEICMQDLFIQSWQSVGLYTESLKEHWEENNKESKAAFAAGVKRRRPALEKEAALQLDKAGRGAALAAG</sequence>
<name>A0A540MB60_MALBA</name>
<proteinExistence type="predicted"/>
<gene>
    <name evidence="1" type="ORF">C1H46_018457</name>
</gene>